<name>A0A0L0WBE9_GOTPU</name>
<evidence type="ECO:0000256" key="5">
    <source>
        <dbReference type="ARBA" id="ARBA00022500"/>
    </source>
</evidence>
<evidence type="ECO:0000256" key="6">
    <source>
        <dbReference type="ARBA" id="ARBA00022692"/>
    </source>
</evidence>
<keyword evidence="4 10" id="KW-1003">Cell membrane</keyword>
<evidence type="ECO:0000256" key="4">
    <source>
        <dbReference type="ARBA" id="ARBA00022475"/>
    </source>
</evidence>
<dbReference type="GO" id="GO:0009425">
    <property type="term" value="C:bacterial-type flagellum basal body"/>
    <property type="evidence" value="ECO:0007669"/>
    <property type="project" value="InterPro"/>
</dbReference>
<dbReference type="OrthoDB" id="166089at2"/>
<dbReference type="GO" id="GO:0005886">
    <property type="term" value="C:plasma membrane"/>
    <property type="evidence" value="ECO:0007669"/>
    <property type="project" value="UniProtKB-SubCell"/>
</dbReference>
<dbReference type="PANTHER" id="PTHR35091">
    <property type="entry name" value="FLAGELLAR PROTEIN FLIL"/>
    <property type="match status" value="1"/>
</dbReference>
<comment type="similarity">
    <text evidence="3 10">Belongs to the FliL family.</text>
</comment>
<dbReference type="RefSeq" id="WP_050354920.1">
    <property type="nucleotide sequence ID" value="NZ_LGSS01000005.1"/>
</dbReference>
<keyword evidence="7 10" id="KW-0283">Flagellar rotation</keyword>
<gene>
    <name evidence="11" type="primary">fliL</name>
    <name evidence="11" type="ORF">CLPU_5c01300</name>
</gene>
<dbReference type="GO" id="GO:0071978">
    <property type="term" value="P:bacterial-type flagellum-dependent swarming motility"/>
    <property type="evidence" value="ECO:0007669"/>
    <property type="project" value="TreeGrafter"/>
</dbReference>
<evidence type="ECO:0000256" key="3">
    <source>
        <dbReference type="ARBA" id="ARBA00008281"/>
    </source>
</evidence>
<accession>A0A0L0WBE9</accession>
<proteinExistence type="inferred from homology"/>
<dbReference type="GO" id="GO:0006935">
    <property type="term" value="P:chemotaxis"/>
    <property type="evidence" value="ECO:0007669"/>
    <property type="project" value="UniProtKB-KW"/>
</dbReference>
<dbReference type="Proteomes" id="UP000037267">
    <property type="component" value="Unassembled WGS sequence"/>
</dbReference>
<dbReference type="PANTHER" id="PTHR35091:SF2">
    <property type="entry name" value="FLAGELLAR PROTEIN FLIL"/>
    <property type="match status" value="1"/>
</dbReference>
<organism evidence="11 12">
    <name type="scientific">Gottschalkia purinilytica</name>
    <name type="common">Clostridium purinilyticum</name>
    <dbReference type="NCBI Taxonomy" id="1503"/>
    <lineage>
        <taxon>Bacteria</taxon>
        <taxon>Bacillati</taxon>
        <taxon>Bacillota</taxon>
        <taxon>Tissierellia</taxon>
        <taxon>Tissierellales</taxon>
        <taxon>Gottschalkiaceae</taxon>
        <taxon>Gottschalkia</taxon>
    </lineage>
</organism>
<dbReference type="Pfam" id="PF03748">
    <property type="entry name" value="FliL"/>
    <property type="match status" value="1"/>
</dbReference>
<evidence type="ECO:0000256" key="9">
    <source>
        <dbReference type="ARBA" id="ARBA00023136"/>
    </source>
</evidence>
<keyword evidence="12" id="KW-1185">Reference proteome</keyword>
<comment type="caution">
    <text evidence="11">The sequence shown here is derived from an EMBL/GenBank/DDBJ whole genome shotgun (WGS) entry which is preliminary data.</text>
</comment>
<evidence type="ECO:0000256" key="8">
    <source>
        <dbReference type="ARBA" id="ARBA00022989"/>
    </source>
</evidence>
<evidence type="ECO:0000313" key="11">
    <source>
        <dbReference type="EMBL" id="KNF08823.1"/>
    </source>
</evidence>
<comment type="function">
    <text evidence="1 10">Controls the rotational direction of flagella during chemotaxis.</text>
</comment>
<evidence type="ECO:0000256" key="10">
    <source>
        <dbReference type="RuleBase" id="RU364125"/>
    </source>
</evidence>
<evidence type="ECO:0000256" key="7">
    <source>
        <dbReference type="ARBA" id="ARBA00022779"/>
    </source>
</evidence>
<dbReference type="InterPro" id="IPR005503">
    <property type="entry name" value="FliL"/>
</dbReference>
<keyword evidence="5 10" id="KW-0145">Chemotaxis</keyword>
<dbReference type="AlphaFoldDB" id="A0A0L0WBE9"/>
<keyword evidence="6 10" id="KW-0812">Transmembrane</keyword>
<sequence>MSTKKVLMIGIFSFLSIVVLVFGAIFGIQMSKDKSSKDMAYEASSDSLYEFNIGEMYCNLSESKRIIKINTTIETTNEKLVKSLEKKSFIIKDEINKILRNKKEEDIEGSKGQQDLQKEILSKINEAFNTKSIVNIYFDEFIVQ</sequence>
<reference evidence="12" key="1">
    <citation type="submission" date="2015-07" db="EMBL/GenBank/DDBJ databases">
        <title>Draft genome sequence of the purine-degrading Gottschalkia purinilyticum DSM 1384 (formerly Clostridium purinilyticum).</title>
        <authorList>
            <person name="Poehlein A."/>
            <person name="Schiel-Bengelsdorf B."/>
            <person name="Bengelsdorf F.R."/>
            <person name="Daniel R."/>
            <person name="Duerre P."/>
        </authorList>
    </citation>
    <scope>NUCLEOTIDE SEQUENCE [LARGE SCALE GENOMIC DNA]</scope>
    <source>
        <strain evidence="12">DSM 1384</strain>
    </source>
</reference>
<comment type="subcellular location">
    <subcellularLocation>
        <location evidence="2">Cell membrane</location>
        <topology evidence="2">Single-pass membrane protein</topology>
    </subcellularLocation>
</comment>
<evidence type="ECO:0000313" key="12">
    <source>
        <dbReference type="Proteomes" id="UP000037267"/>
    </source>
</evidence>
<keyword evidence="11" id="KW-0969">Cilium</keyword>
<protein>
    <recommendedName>
        <fullName evidence="10">Flagellar protein FliL</fullName>
    </recommendedName>
</protein>
<dbReference type="EMBL" id="LGSS01000005">
    <property type="protein sequence ID" value="KNF08823.1"/>
    <property type="molecule type" value="Genomic_DNA"/>
</dbReference>
<feature type="transmembrane region" description="Helical" evidence="10">
    <location>
        <begin position="6"/>
        <end position="28"/>
    </location>
</feature>
<evidence type="ECO:0000256" key="1">
    <source>
        <dbReference type="ARBA" id="ARBA00002254"/>
    </source>
</evidence>
<keyword evidence="8 10" id="KW-1133">Transmembrane helix</keyword>
<keyword evidence="11" id="KW-0966">Cell projection</keyword>
<dbReference type="STRING" id="1503.CLPU_5c01300"/>
<evidence type="ECO:0000256" key="2">
    <source>
        <dbReference type="ARBA" id="ARBA00004162"/>
    </source>
</evidence>
<keyword evidence="9 10" id="KW-0472">Membrane</keyword>
<keyword evidence="11" id="KW-0282">Flagellum</keyword>